<evidence type="ECO:0000313" key="1">
    <source>
        <dbReference type="EMBL" id="OBX35955.1"/>
    </source>
</evidence>
<evidence type="ECO:0000313" key="2">
    <source>
        <dbReference type="Proteomes" id="UP000092504"/>
    </source>
</evidence>
<sequence>MTDNFSIRLGNLRQDQRISSAKRLYNELFGMISMRSTPKS</sequence>
<comment type="caution">
    <text evidence="1">The sequence shown here is derived from an EMBL/GenBank/DDBJ whole genome shotgun (WGS) entry which is preliminary data.</text>
</comment>
<proteinExistence type="predicted"/>
<name>A0A1B8P116_HALEL</name>
<protein>
    <submittedName>
        <fullName evidence="1">Uncharacterized protein</fullName>
    </submittedName>
</protein>
<gene>
    <name evidence="1" type="ORF">A8U91_00291</name>
</gene>
<accession>A0A1B8P116</accession>
<reference evidence="1 2" key="1">
    <citation type="submission" date="2016-06" db="EMBL/GenBank/DDBJ databases">
        <title>Genome sequence of halotolerant plant growth promoting strain of Halomonas elongata HEK1 isolated from salterns of Rann of Kutch, Gujarat, India.</title>
        <authorList>
            <person name="Gaba S."/>
            <person name="Singh R.N."/>
            <person name="Abrol S."/>
            <person name="Kaushik R."/>
            <person name="Saxena A.K."/>
        </authorList>
    </citation>
    <scope>NUCLEOTIDE SEQUENCE [LARGE SCALE GENOMIC DNA]</scope>
    <source>
        <strain evidence="1 2">HEK1</strain>
    </source>
</reference>
<dbReference type="EMBL" id="MAJD01000001">
    <property type="protein sequence ID" value="OBX35955.1"/>
    <property type="molecule type" value="Genomic_DNA"/>
</dbReference>
<organism evidence="1 2">
    <name type="scientific">Halomonas elongata</name>
    <dbReference type="NCBI Taxonomy" id="2746"/>
    <lineage>
        <taxon>Bacteria</taxon>
        <taxon>Pseudomonadati</taxon>
        <taxon>Pseudomonadota</taxon>
        <taxon>Gammaproteobacteria</taxon>
        <taxon>Oceanospirillales</taxon>
        <taxon>Halomonadaceae</taxon>
        <taxon>Halomonas</taxon>
    </lineage>
</organism>
<dbReference type="AlphaFoldDB" id="A0A1B8P116"/>
<dbReference type="Proteomes" id="UP000092504">
    <property type="component" value="Unassembled WGS sequence"/>
</dbReference>